<dbReference type="SUPFAM" id="SSF69318">
    <property type="entry name" value="Integrin alpha N-terminal domain"/>
    <property type="match status" value="1"/>
</dbReference>
<dbReference type="PANTHER" id="PTHR44103">
    <property type="entry name" value="PROPROTEIN CONVERTASE P"/>
    <property type="match status" value="1"/>
</dbReference>
<evidence type="ECO:0000256" key="1">
    <source>
        <dbReference type="ARBA" id="ARBA00022729"/>
    </source>
</evidence>
<keyword evidence="2" id="KW-0812">Transmembrane</keyword>
<reference evidence="3" key="1">
    <citation type="submission" date="2021-02" db="EMBL/GenBank/DDBJ databases">
        <authorList>
            <person name="Nowell W R."/>
        </authorList>
    </citation>
    <scope>NUCLEOTIDE SEQUENCE</scope>
</reference>
<sequence length="1779" mass="202899">MKAKTLFKWIYEQVLHYNVFMLEENDYDDDHDIIDPIVALKYQKYKTWLYITLRTVCFYVLLYVILIKMEPKTIAVSNITPDLFAKLHAQYGRTLSCPCKTTTIPYKNFLTHNVTVHPVCSSDFVERAWIEGLYLENASHYGGCDFRTTAYSQFKLLSEFCSLSNEMIAQIQTDIANTDIISIELGSEMEIRKAVDGFIKSKRHTVSDQMISFLNYLRTTIQGYFLVTALGTNLILGLGTPDYVKLRMYETPVTLFDAEGLRRTCAIESPMIPAALPRVPSELICTYDRSTMTLMSDSTVVQGFFAGCTPLESLLASRLDCLYNSQCIQLLFDYFPDLNRKHVNPILSSHYQNISIMNYLEVLFVEDWSPDIDFASYFNRCSPSMCTYTITGRTKFLSLLTLFISVYGGLTIILRLIASYSFGIIYNWKTSPGYERKILLTIMKSIKKLNLFKNTLDRSEDGVKQQRMITRVYLILLFGSICSLYLFASLRKASVTTLESNPALETYNSLESIYSATLRCPCANKAIPYNNFLTFSPVFHPICSSSFVHPNWIRMLKSSYYHIPHGNDWRTEAYIQFQILSDLCQSANKTIIDAISRFINQFFIASSMMNTTDFANQLNATLDQFYQSIVYEFIFVQDIANLIMQADRFYKGSKQASVQGAELRPSLNLITDETSNRRIIQVQFTFNEIPEFNSASRGCICIINPHCEWPAAIFQTNYIDHLNKSTGIVYQIPGWMRGCSTMDSLLLSTLQCFYQDSYCFPIVLGYIGKSENDFLDPSSTFYLRPLVYDPTRDRHPPNKALSTIVRQMMIEHLNPISSYEQFYKSCAPLYCSYSQTNRKPPFIGVVTTLVSMIGGLVVSLRLLTPHIVNFTLKLLKMFKGKREHRTQVIARPNFLDQAKNIVSMLMKLLRTTLVELNIFTLRDFGSRVDRVTAKQFGRWATRLYLILFTGSISILLFYGIAQSQPSTTNFERPNFAFYNDLRNLYNDELKCTCSVISSKYDQFVQVEPIFHPICSSLFISEEWRLDLVNRLSLNLTEYKQTDYRRFISAHLQYLQGLCRLSMGPVDNTIHQLLSSLLVTVELLSEDSFREHVDMFIKHSRSNAPVVLSRFLLFTQNIFHGNAFISTYGTNFEYVVEMAHEWSGYVLTRPVEYDNNCSCGMSSSCSTQAVFIERNLSRTIPINGMKMGCTPSQSFLSSTLECFYNQSCLNLIQHYTGSNTLPGPLLAEKSRFSPSNTTIAELVNELFLEDWSIDKNYSLYYERCSLLVCSYTILEKFNIIYIITLVLGLQGGITIVLKWFCPKMIRLGFKIYNRRKNQVTAVDPATTDDTTIRQTTLNSEIIPANSAVTRSRSFRKIMCTVVLLICVAIGISCFSIYYAYENRLTTTNAPIADNFSTTTTITAMSTTSNVSEPVCLFKYEQVPIDSSCSFITSRATVVKDINGDNHIDLIFSCGGIITEMMHVLLGNGKSSFRQVFMFPPRDLLDKIGWIRVADLNNDHRADLVLAHYRYSEINITILFGNGNGTFQMETGRSLLLTGSVKHISIIDVNNDTKLDLVAIAESPNHINVYYGNGNGTFSSRLVLLIGINSIADQLAVADLDNDNYLDLIVMDIATFSIHVFFGDNSGSFQLHKWLLVSITTFKTTMIVADFDGDLQSDIILAQSHIDTVFVTYRYNNGTFHDKKQIVMKSYLPFHSVTLGDLNHDKLLDIVVTKDGRYEIYGFLQDRNGNFQVQAIYLGKTYGDESWSDVEDFNNDNCQDIISVSTEFEMRSIFLNTCECP</sequence>
<gene>
    <name evidence="3" type="ORF">XAT740_LOCUS13167</name>
</gene>
<keyword evidence="2" id="KW-0472">Membrane</keyword>
<feature type="transmembrane region" description="Helical" evidence="2">
    <location>
        <begin position="472"/>
        <end position="490"/>
    </location>
</feature>
<feature type="transmembrane region" description="Helical" evidence="2">
    <location>
        <begin position="842"/>
        <end position="863"/>
    </location>
</feature>
<protein>
    <submittedName>
        <fullName evidence="3">Uncharacterized protein</fullName>
    </submittedName>
</protein>
<organism evidence="3 4">
    <name type="scientific">Adineta ricciae</name>
    <name type="common">Rotifer</name>
    <dbReference type="NCBI Taxonomy" id="249248"/>
    <lineage>
        <taxon>Eukaryota</taxon>
        <taxon>Metazoa</taxon>
        <taxon>Spiralia</taxon>
        <taxon>Gnathifera</taxon>
        <taxon>Rotifera</taxon>
        <taxon>Eurotatoria</taxon>
        <taxon>Bdelloidea</taxon>
        <taxon>Adinetida</taxon>
        <taxon>Adinetidae</taxon>
        <taxon>Adineta</taxon>
    </lineage>
</organism>
<feature type="transmembrane region" description="Helical" evidence="2">
    <location>
        <begin position="48"/>
        <end position="67"/>
    </location>
</feature>
<dbReference type="Pfam" id="PF13517">
    <property type="entry name" value="FG-GAP_3"/>
    <property type="match status" value="3"/>
</dbReference>
<dbReference type="Proteomes" id="UP000663828">
    <property type="component" value="Unassembled WGS sequence"/>
</dbReference>
<accession>A0A814GRF1</accession>
<feature type="transmembrane region" description="Helical" evidence="2">
    <location>
        <begin position="1278"/>
        <end position="1300"/>
    </location>
</feature>
<dbReference type="Gene3D" id="2.130.10.130">
    <property type="entry name" value="Integrin alpha, N-terminal"/>
    <property type="match status" value="2"/>
</dbReference>
<keyword evidence="4" id="KW-1185">Reference proteome</keyword>
<evidence type="ECO:0000256" key="2">
    <source>
        <dbReference type="SAM" id="Phobius"/>
    </source>
</evidence>
<comment type="caution">
    <text evidence="3">The sequence shown here is derived from an EMBL/GenBank/DDBJ whole genome shotgun (WGS) entry which is preliminary data.</text>
</comment>
<proteinExistence type="predicted"/>
<dbReference type="InterPro" id="IPR013517">
    <property type="entry name" value="FG-GAP"/>
</dbReference>
<feature type="transmembrane region" description="Helical" evidence="2">
    <location>
        <begin position="1356"/>
        <end position="1379"/>
    </location>
</feature>
<name>A0A814GRF1_ADIRI</name>
<feature type="transmembrane region" description="Helical" evidence="2">
    <location>
        <begin position="943"/>
        <end position="961"/>
    </location>
</feature>
<feature type="transmembrane region" description="Helical" evidence="2">
    <location>
        <begin position="396"/>
        <end position="418"/>
    </location>
</feature>
<evidence type="ECO:0000313" key="3">
    <source>
        <dbReference type="EMBL" id="CAF1000262.1"/>
    </source>
</evidence>
<keyword evidence="2" id="KW-1133">Transmembrane helix</keyword>
<dbReference type="InterPro" id="IPR028994">
    <property type="entry name" value="Integrin_alpha_N"/>
</dbReference>
<keyword evidence="1" id="KW-0732">Signal</keyword>
<dbReference type="PANTHER" id="PTHR44103:SF1">
    <property type="entry name" value="PROPROTEIN CONVERTASE P"/>
    <property type="match status" value="1"/>
</dbReference>
<evidence type="ECO:0000313" key="4">
    <source>
        <dbReference type="Proteomes" id="UP000663828"/>
    </source>
</evidence>
<dbReference type="EMBL" id="CAJNOR010000758">
    <property type="protein sequence ID" value="CAF1000262.1"/>
    <property type="molecule type" value="Genomic_DNA"/>
</dbReference>